<dbReference type="InterPro" id="IPR028172">
    <property type="entry name" value="FT20"/>
</dbReference>
<feature type="compositionally biased region" description="Low complexity" evidence="8">
    <location>
        <begin position="225"/>
        <end position="238"/>
    </location>
</feature>
<feature type="transmembrane region" description="Helical" evidence="6">
    <location>
        <begin position="348"/>
        <end position="368"/>
    </location>
</feature>
<dbReference type="GO" id="GO:0030658">
    <property type="term" value="C:transport vesicle membrane"/>
    <property type="evidence" value="ECO:0007669"/>
    <property type="project" value="UniProtKB-SubCell"/>
</dbReference>
<keyword evidence="4 6" id="KW-1133">Transmembrane helix</keyword>
<evidence type="ECO:0000256" key="5">
    <source>
        <dbReference type="ARBA" id="ARBA00023136"/>
    </source>
</evidence>
<dbReference type="GO" id="GO:0055038">
    <property type="term" value="C:recycling endosome membrane"/>
    <property type="evidence" value="ECO:0007669"/>
    <property type="project" value="TreeGrafter"/>
</dbReference>
<comment type="similarity">
    <text evidence="2 6">Belongs to the SCAMP family.</text>
</comment>
<keyword evidence="6" id="KW-1003">Cell membrane</keyword>
<evidence type="ECO:0000256" key="7">
    <source>
        <dbReference type="SAM" id="Coils"/>
    </source>
</evidence>
<keyword evidence="6" id="KW-0813">Transport</keyword>
<comment type="function">
    <text evidence="1 6">Probably involved in membrane trafficking.</text>
</comment>
<feature type="coiled-coil region" evidence="7">
    <location>
        <begin position="288"/>
        <end position="318"/>
    </location>
</feature>
<proteinExistence type="inferred from homology"/>
<evidence type="ECO:0000256" key="4">
    <source>
        <dbReference type="ARBA" id="ARBA00022989"/>
    </source>
</evidence>
<keyword evidence="10" id="KW-1185">Reference proteome</keyword>
<accession>A0A2J8AB12</accession>
<evidence type="ECO:0000313" key="10">
    <source>
        <dbReference type="Proteomes" id="UP000236333"/>
    </source>
</evidence>
<name>A0A2J8AB12_9CHLO</name>
<dbReference type="GO" id="GO:0032588">
    <property type="term" value="C:trans-Golgi network membrane"/>
    <property type="evidence" value="ECO:0007669"/>
    <property type="project" value="TreeGrafter"/>
</dbReference>
<evidence type="ECO:0000256" key="1">
    <source>
        <dbReference type="ARBA" id="ARBA00004003"/>
    </source>
</evidence>
<feature type="region of interest" description="Disordered" evidence="8">
    <location>
        <begin position="186"/>
        <end position="252"/>
    </location>
</feature>
<dbReference type="OrthoDB" id="242866at2759"/>
<comment type="caution">
    <text evidence="9">The sequence shown here is derived from an EMBL/GenBank/DDBJ whole genome shotgun (WGS) entry which is preliminary data.</text>
</comment>
<keyword evidence="6" id="KW-0968">Cytoplasmic vesicle</keyword>
<dbReference type="GO" id="GO:0005886">
    <property type="term" value="C:plasma membrane"/>
    <property type="evidence" value="ECO:0007669"/>
    <property type="project" value="UniProtKB-SubCell"/>
</dbReference>
<feature type="region of interest" description="Disordered" evidence="8">
    <location>
        <begin position="150"/>
        <end position="169"/>
    </location>
</feature>
<keyword evidence="7" id="KW-0175">Coiled coil</keyword>
<organism evidence="9 10">
    <name type="scientific">Tetrabaena socialis</name>
    <dbReference type="NCBI Taxonomy" id="47790"/>
    <lineage>
        <taxon>Eukaryota</taxon>
        <taxon>Viridiplantae</taxon>
        <taxon>Chlorophyta</taxon>
        <taxon>core chlorophytes</taxon>
        <taxon>Chlorophyceae</taxon>
        <taxon>CS clade</taxon>
        <taxon>Chlamydomonadales</taxon>
        <taxon>Tetrabaenaceae</taxon>
        <taxon>Tetrabaena</taxon>
    </lineage>
</organism>
<feature type="compositionally biased region" description="Gly residues" evidence="8">
    <location>
        <begin position="186"/>
        <end position="196"/>
    </location>
</feature>
<reference evidence="9 10" key="1">
    <citation type="journal article" date="2017" name="Mol. Biol. Evol.">
        <title>The 4-celled Tetrabaena socialis nuclear genome reveals the essential components for genetic control of cell number at the origin of multicellularity in the volvocine lineage.</title>
        <authorList>
            <person name="Featherston J."/>
            <person name="Arakaki Y."/>
            <person name="Hanschen E.R."/>
            <person name="Ferris P.J."/>
            <person name="Michod R.E."/>
            <person name="Olson B.J.S.C."/>
            <person name="Nozaki H."/>
            <person name="Durand P.M."/>
        </authorList>
    </citation>
    <scope>NUCLEOTIDE SEQUENCE [LARGE SCALE GENOMIC DNA]</scope>
    <source>
        <strain evidence="9 10">NIES-571</strain>
    </source>
</reference>
<dbReference type="AlphaFoldDB" id="A0A2J8AB12"/>
<keyword evidence="5 6" id="KW-0472">Membrane</keyword>
<evidence type="ECO:0000256" key="8">
    <source>
        <dbReference type="SAM" id="MobiDB-lite"/>
    </source>
</evidence>
<feature type="transmembrane region" description="Helical" evidence="6">
    <location>
        <begin position="380"/>
        <end position="398"/>
    </location>
</feature>
<dbReference type="Proteomes" id="UP000236333">
    <property type="component" value="Unassembled WGS sequence"/>
</dbReference>
<comment type="subcellular location">
    <subcellularLocation>
        <location evidence="6">Cell membrane</location>
        <topology evidence="6">Multi-pass membrane protein</topology>
    </subcellularLocation>
    <subcellularLocation>
        <location evidence="6">Cytoplasmic vesicle</location>
        <location evidence="6">Secretory vesicle membrane</location>
        <topology evidence="6">Multi-pass membrane protein</topology>
    </subcellularLocation>
</comment>
<feature type="coiled-coil region" evidence="7">
    <location>
        <begin position="62"/>
        <end position="114"/>
    </location>
</feature>
<dbReference type="EMBL" id="PGGS01000081">
    <property type="protein sequence ID" value="PNH09711.1"/>
    <property type="molecule type" value="Genomic_DNA"/>
</dbReference>
<feature type="transmembrane region" description="Helical" evidence="6">
    <location>
        <begin position="410"/>
        <end position="438"/>
    </location>
</feature>
<dbReference type="GO" id="GO:0015031">
    <property type="term" value="P:protein transport"/>
    <property type="evidence" value="ECO:0007669"/>
    <property type="project" value="InterPro"/>
</dbReference>
<evidence type="ECO:0000256" key="3">
    <source>
        <dbReference type="ARBA" id="ARBA00022692"/>
    </source>
</evidence>
<keyword evidence="3 6" id="KW-0812">Transmembrane</keyword>
<evidence type="ECO:0000313" key="9">
    <source>
        <dbReference type="EMBL" id="PNH09711.1"/>
    </source>
</evidence>
<dbReference type="PANTHER" id="PTHR10687">
    <property type="entry name" value="SECRETORY CARRIER-ASSOCIATED MEMBRANE PROTEIN SCAMP"/>
    <property type="match status" value="1"/>
</dbReference>
<evidence type="ECO:0000256" key="6">
    <source>
        <dbReference type="RuleBase" id="RU363122"/>
    </source>
</evidence>
<dbReference type="Pfam" id="PF04144">
    <property type="entry name" value="SCAMP"/>
    <property type="match status" value="1"/>
</dbReference>
<dbReference type="PANTHER" id="PTHR10687:SF2">
    <property type="entry name" value="SECRETORY CARRIER-ASSOCIATED MEMBRANE PROTEIN"/>
    <property type="match status" value="1"/>
</dbReference>
<feature type="transmembrane region" description="Helical" evidence="6">
    <location>
        <begin position="458"/>
        <end position="481"/>
    </location>
</feature>
<dbReference type="Pfam" id="PF14931">
    <property type="entry name" value="IFT20"/>
    <property type="match status" value="1"/>
</dbReference>
<sequence length="518" mass="56737">MEGVDRGVYFDEDFHVRILDVDKYTASKSLQDNTNVFINNIQSLQGLVEKYVTAIDQQVERLEAEKLKAIGLRNKVAALSEERKRKQKEQERMLSEKQEELERLQMEEQSLIKVKGEQEILVQKLTDSSSGAAYVLAMPEDYKLLTDNTIEGSDEDEEGGKGDAICGRRFNFKPRPELRSMATGWGAVGQGAWGGGPPQPTYAEEEPPPPPRPAAPSSGAFGTGAYAHSASAQAAPQPDLATSSQRSQAAPVGGFGSSAGAYGLAAAGGQQSFGANGASASSSADPALKRKEAELLAKEKQLNELEKKLQSAGKLEKKNWPICYPILYHDIGEEISEGARRPVREGYMAWWGLVICLCWNFFCCSVMLGQNVNQKVPSWFLSILYLICGVPLSWWLWYKRLYAGAKGDSTLGFVGFFVWFMVHIAFCIWAAIAFPFSANKWSFAGFITAMNAMDVNNFAGVVYLVGAAAWSVEAAWSCWVITDTFLFFRGKGGIKEAKNAAAKEAALATFRNQTGTNV</sequence>
<protein>
    <recommendedName>
        <fullName evidence="6">Secretory carrier-associated membrane protein</fullName>
        <shortName evidence="6">Secretory carrier membrane protein</shortName>
    </recommendedName>
</protein>
<evidence type="ECO:0000256" key="2">
    <source>
        <dbReference type="ARBA" id="ARBA00010482"/>
    </source>
</evidence>
<dbReference type="InterPro" id="IPR007273">
    <property type="entry name" value="SCAMP"/>
</dbReference>
<gene>
    <name evidence="9" type="ORF">TSOC_003689</name>
</gene>